<comment type="subcellular location">
    <subcellularLocation>
        <location evidence="11">Cell membrane</location>
        <topology evidence="11">Single-pass membrane protein</topology>
    </subcellularLocation>
</comment>
<evidence type="ECO:0000256" key="11">
    <source>
        <dbReference type="HAMAP-Rule" id="MF_00276"/>
    </source>
</evidence>
<keyword evidence="3 11" id="KW-0633">Potassium transport</keyword>
<evidence type="ECO:0000256" key="8">
    <source>
        <dbReference type="ARBA" id="ARBA00022989"/>
    </source>
</evidence>
<name>B9E1P4_CLOK1</name>
<evidence type="ECO:0000313" key="13">
    <source>
        <dbReference type="Proteomes" id="UP000007969"/>
    </source>
</evidence>
<evidence type="ECO:0000256" key="6">
    <source>
        <dbReference type="ARBA" id="ARBA00022840"/>
    </source>
</evidence>
<keyword evidence="7 11" id="KW-0630">Potassium</keyword>
<keyword evidence="8 11" id="KW-1133">Transmembrane helix</keyword>
<reference evidence="13" key="1">
    <citation type="submission" date="2005-09" db="EMBL/GenBank/DDBJ databases">
        <title>Complete genome sequence of Clostridium kluyveri and comparative genomics of Clostridia species.</title>
        <authorList>
            <person name="Inui M."/>
            <person name="Nonaka H."/>
            <person name="Shinoda Y."/>
            <person name="Ikenaga Y."/>
            <person name="Abe M."/>
            <person name="Naito K."/>
            <person name="Vertes A.A."/>
            <person name="Yukawa H."/>
        </authorList>
    </citation>
    <scope>NUCLEOTIDE SEQUENCE [LARGE SCALE GENOMIC DNA]</scope>
    <source>
        <strain evidence="13">NBRC 12016</strain>
    </source>
</reference>
<evidence type="ECO:0000256" key="4">
    <source>
        <dbReference type="ARBA" id="ARBA00022692"/>
    </source>
</evidence>
<gene>
    <name evidence="11" type="primary">kdpC</name>
    <name evidence="12" type="ordered locus">CKR_1368</name>
</gene>
<dbReference type="AlphaFoldDB" id="B9E1P4"/>
<protein>
    <recommendedName>
        <fullName evidence="11">Potassium-transporting ATPase KdpC subunit</fullName>
    </recommendedName>
    <alternativeName>
        <fullName evidence="11">ATP phosphohydrolase [potassium-transporting] C chain</fullName>
    </alternativeName>
    <alternativeName>
        <fullName evidence="11">Potassium-binding and translocating subunit C</fullName>
    </alternativeName>
    <alternativeName>
        <fullName evidence="11">Potassium-translocating ATPase C chain</fullName>
    </alternativeName>
</protein>
<evidence type="ECO:0000256" key="2">
    <source>
        <dbReference type="ARBA" id="ARBA00022475"/>
    </source>
</evidence>
<keyword evidence="6 11" id="KW-0067">ATP-binding</keyword>
<dbReference type="HAMAP" id="MF_00276">
    <property type="entry name" value="KdpC"/>
    <property type="match status" value="1"/>
</dbReference>
<evidence type="ECO:0000256" key="3">
    <source>
        <dbReference type="ARBA" id="ARBA00022538"/>
    </source>
</evidence>
<dbReference type="NCBIfam" id="NF010600">
    <property type="entry name" value="PRK13995.1"/>
    <property type="match status" value="1"/>
</dbReference>
<feature type="transmembrane region" description="Helical" evidence="11">
    <location>
        <begin position="6"/>
        <end position="22"/>
    </location>
</feature>
<dbReference type="PANTHER" id="PTHR30042:SF2">
    <property type="entry name" value="POTASSIUM-TRANSPORTING ATPASE KDPC SUBUNIT"/>
    <property type="match status" value="1"/>
</dbReference>
<evidence type="ECO:0000256" key="5">
    <source>
        <dbReference type="ARBA" id="ARBA00022741"/>
    </source>
</evidence>
<comment type="function">
    <text evidence="11">Part of the high-affinity ATP-driven potassium transport (or Kdp) system, which catalyzes the hydrolysis of ATP coupled with the electrogenic transport of potassium into the cytoplasm. This subunit acts as a catalytic chaperone that increases the ATP-binding affinity of the ATP-hydrolyzing subunit KdpB by the formation of a transient KdpB/KdpC/ATP ternary complex.</text>
</comment>
<dbReference type="GO" id="GO:0005886">
    <property type="term" value="C:plasma membrane"/>
    <property type="evidence" value="ECO:0007669"/>
    <property type="project" value="UniProtKB-SubCell"/>
</dbReference>
<comment type="similarity">
    <text evidence="11">Belongs to the KdpC family.</text>
</comment>
<dbReference type="KEGG" id="ckr:CKR_1368"/>
<feature type="transmembrane region" description="Helical" evidence="11">
    <location>
        <begin position="77"/>
        <end position="96"/>
    </location>
</feature>
<keyword evidence="10 11" id="KW-0472">Membrane</keyword>
<dbReference type="PANTHER" id="PTHR30042">
    <property type="entry name" value="POTASSIUM-TRANSPORTING ATPASE C CHAIN"/>
    <property type="match status" value="1"/>
</dbReference>
<dbReference type="InterPro" id="IPR003820">
    <property type="entry name" value="KdpC"/>
</dbReference>
<evidence type="ECO:0000256" key="7">
    <source>
        <dbReference type="ARBA" id="ARBA00022958"/>
    </source>
</evidence>
<dbReference type="HOGENOM" id="CLU_077094_1_0_9"/>
<dbReference type="NCBIfam" id="TIGR00681">
    <property type="entry name" value="kdpC"/>
    <property type="match status" value="1"/>
</dbReference>
<proteinExistence type="inferred from homology"/>
<dbReference type="GO" id="GO:0005524">
    <property type="term" value="F:ATP binding"/>
    <property type="evidence" value="ECO:0007669"/>
    <property type="project" value="UniProtKB-UniRule"/>
</dbReference>
<comment type="caution">
    <text evidence="11">Lacks conserved residue(s) required for the propagation of feature annotation.</text>
</comment>
<keyword evidence="1 11" id="KW-0813">Transport</keyword>
<evidence type="ECO:0000256" key="9">
    <source>
        <dbReference type="ARBA" id="ARBA00023065"/>
    </source>
</evidence>
<keyword evidence="2 11" id="KW-1003">Cell membrane</keyword>
<evidence type="ECO:0000313" key="12">
    <source>
        <dbReference type="EMBL" id="BAH06419.1"/>
    </source>
</evidence>
<keyword evidence="4 11" id="KW-0812">Transmembrane</keyword>
<dbReference type="EMBL" id="AP009049">
    <property type="protein sequence ID" value="BAH06419.1"/>
    <property type="molecule type" value="Genomic_DNA"/>
</dbReference>
<evidence type="ECO:0000256" key="10">
    <source>
        <dbReference type="ARBA" id="ARBA00023136"/>
    </source>
</evidence>
<evidence type="ECO:0000256" key="1">
    <source>
        <dbReference type="ARBA" id="ARBA00022448"/>
    </source>
</evidence>
<keyword evidence="9 11" id="KW-0406">Ion transport</keyword>
<keyword evidence="5 11" id="KW-0547">Nucleotide-binding</keyword>
<accession>B9E1P4</accession>
<sequence>MDSFLKNVGIMAIGFLVVYIYKRIVDYYDLEQLEYSECDKKSESIKKADKEISYHNTLRSRTGGDKMSTFFKGIKKPFLVTLVLLLVCGLAYPLILTGISQVIFPKQANGSLVIVNGKAIGSALIGQDFTDGRFMKGRPSAVNYNTYIREDKDSGNYAGVGSGSKNYAPTNPELVKRVQEDIDAFLKANPSIKKEDIPTDLLTASGSGLDPHISPESAAVQILALVKSTGLSKDKLETIVKNNTQGKAFGVFGEKTVNVLKVNLDIAKELGLFNKK</sequence>
<dbReference type="NCBIfam" id="NF001454">
    <property type="entry name" value="PRK00315.1"/>
    <property type="match status" value="1"/>
</dbReference>
<dbReference type="Proteomes" id="UP000007969">
    <property type="component" value="Chromosome"/>
</dbReference>
<comment type="subunit">
    <text evidence="11">The system is composed of three essential subunits: KdpA, KdpB and KdpC.</text>
</comment>
<dbReference type="GO" id="GO:0008556">
    <property type="term" value="F:P-type potassium transmembrane transporter activity"/>
    <property type="evidence" value="ECO:0007669"/>
    <property type="project" value="InterPro"/>
</dbReference>
<dbReference type="Pfam" id="PF02669">
    <property type="entry name" value="KdpC"/>
    <property type="match status" value="1"/>
</dbReference>
<organism evidence="12 13">
    <name type="scientific">Clostridium kluyveri (strain NBRC 12016)</name>
    <dbReference type="NCBI Taxonomy" id="583346"/>
    <lineage>
        <taxon>Bacteria</taxon>
        <taxon>Bacillati</taxon>
        <taxon>Bacillota</taxon>
        <taxon>Clostridia</taxon>
        <taxon>Eubacteriales</taxon>
        <taxon>Clostridiaceae</taxon>
        <taxon>Clostridium</taxon>
    </lineage>
</organism>